<reference evidence="3 4" key="1">
    <citation type="submission" date="2021-07" db="EMBL/GenBank/DDBJ databases">
        <title>The draft genome sequence of Sphingomicrobium sp. B8.</title>
        <authorList>
            <person name="Mu L."/>
        </authorList>
    </citation>
    <scope>NUCLEOTIDE SEQUENCE [LARGE SCALE GENOMIC DNA]</scope>
    <source>
        <strain evidence="3 4">B8</strain>
    </source>
</reference>
<protein>
    <submittedName>
        <fullName evidence="3">PilZ domain-containing protein</fullName>
    </submittedName>
</protein>
<evidence type="ECO:0000313" key="3">
    <source>
        <dbReference type="EMBL" id="MBW0145443.1"/>
    </source>
</evidence>
<sequence>MNAENHDFRREPGQVKRQPRVRVEHEGVLIDSEGAEVAVKVADISREGCRLFTDGNVMIGERVTLKVGRAGAVPAQVRWALGNEAGLRFIEAQGHVD</sequence>
<gene>
    <name evidence="3" type="ORF">KTQ36_09065</name>
</gene>
<dbReference type="EMBL" id="JAHVAH010000001">
    <property type="protein sequence ID" value="MBW0145443.1"/>
    <property type="molecule type" value="Genomic_DNA"/>
</dbReference>
<name>A0ABS6V7E0_9SPHN</name>
<dbReference type="Proteomes" id="UP000698028">
    <property type="component" value="Unassembled WGS sequence"/>
</dbReference>
<evidence type="ECO:0000256" key="1">
    <source>
        <dbReference type="SAM" id="MobiDB-lite"/>
    </source>
</evidence>
<dbReference type="Pfam" id="PF07238">
    <property type="entry name" value="PilZ"/>
    <property type="match status" value="1"/>
</dbReference>
<comment type="caution">
    <text evidence="3">The sequence shown here is derived from an EMBL/GenBank/DDBJ whole genome shotgun (WGS) entry which is preliminary data.</text>
</comment>
<proteinExistence type="predicted"/>
<feature type="domain" description="PilZ" evidence="2">
    <location>
        <begin position="16"/>
        <end position="92"/>
    </location>
</feature>
<dbReference type="RefSeq" id="WP_218633345.1">
    <property type="nucleotide sequence ID" value="NZ_JAHVAH010000001.1"/>
</dbReference>
<organism evidence="3 4">
    <name type="scientific">Sphingomicrobium clamense</name>
    <dbReference type="NCBI Taxonomy" id="2851013"/>
    <lineage>
        <taxon>Bacteria</taxon>
        <taxon>Pseudomonadati</taxon>
        <taxon>Pseudomonadota</taxon>
        <taxon>Alphaproteobacteria</taxon>
        <taxon>Sphingomonadales</taxon>
        <taxon>Sphingomonadaceae</taxon>
        <taxon>Sphingomicrobium</taxon>
    </lineage>
</organism>
<accession>A0ABS6V7E0</accession>
<evidence type="ECO:0000259" key="2">
    <source>
        <dbReference type="Pfam" id="PF07238"/>
    </source>
</evidence>
<dbReference type="InterPro" id="IPR009875">
    <property type="entry name" value="PilZ_domain"/>
</dbReference>
<feature type="compositionally biased region" description="Basic and acidic residues" evidence="1">
    <location>
        <begin position="1"/>
        <end position="14"/>
    </location>
</feature>
<feature type="region of interest" description="Disordered" evidence="1">
    <location>
        <begin position="1"/>
        <end position="20"/>
    </location>
</feature>
<evidence type="ECO:0000313" key="4">
    <source>
        <dbReference type="Proteomes" id="UP000698028"/>
    </source>
</evidence>
<keyword evidence="4" id="KW-1185">Reference proteome</keyword>